<keyword evidence="3" id="KW-1185">Reference proteome</keyword>
<name>A0A1T2XN42_9BACL</name>
<gene>
    <name evidence="2" type="ORF">BVG16_02950</name>
</gene>
<dbReference type="PANTHER" id="PTHR33434">
    <property type="entry name" value="DEGV DOMAIN-CONTAINING PROTEIN DR_1986-RELATED"/>
    <property type="match status" value="1"/>
</dbReference>
<dbReference type="NCBIfam" id="TIGR00762">
    <property type="entry name" value="DegV"/>
    <property type="match status" value="1"/>
</dbReference>
<dbReference type="Gene3D" id="3.30.1180.10">
    <property type="match status" value="1"/>
</dbReference>
<evidence type="ECO:0000313" key="3">
    <source>
        <dbReference type="Proteomes" id="UP000190188"/>
    </source>
</evidence>
<protein>
    <submittedName>
        <fullName evidence="2">EDD domain protein</fullName>
    </submittedName>
</protein>
<dbReference type="OrthoDB" id="5429275at2"/>
<evidence type="ECO:0000256" key="1">
    <source>
        <dbReference type="ARBA" id="ARBA00023121"/>
    </source>
</evidence>
<sequence length="280" mass="31412">MTIKIITDGSSDLTQELAQQHQLSIVPLRVQFGHEQFNSTMDTDLFYAKMRESEELPKTSSPSPIEFLEQYKRAAPEQPILVLALSSVLSSTYQHAVMAIEMFREEGYQNPVEVLDVKTTSVGLGLIAIRASEWKDHMPFADLVTRMHQLIETTQTLFTLDTLENVIKGGRLSRLKGKVASVLNIKLLMHASEEGAVEVLEKLRGTQKAMKHLMDKVGDAWSHSDKKWIACAHSNCEERAKTFMKELLHKYPFDKVIIMNMGPVIGTYAGEGGILVSYSS</sequence>
<accession>A0A1T2XN42</accession>
<evidence type="ECO:0000313" key="2">
    <source>
        <dbReference type="EMBL" id="OPA81290.1"/>
    </source>
</evidence>
<dbReference type="InterPro" id="IPR050270">
    <property type="entry name" value="DegV_domain_contain"/>
</dbReference>
<dbReference type="InterPro" id="IPR043168">
    <property type="entry name" value="DegV_C"/>
</dbReference>
<keyword evidence="1" id="KW-0446">Lipid-binding</keyword>
<dbReference type="Proteomes" id="UP000190188">
    <property type="component" value="Unassembled WGS sequence"/>
</dbReference>
<dbReference type="STRING" id="1324314.BVG16_02950"/>
<dbReference type="EMBL" id="MSZX01000001">
    <property type="protein sequence ID" value="OPA81290.1"/>
    <property type="molecule type" value="Genomic_DNA"/>
</dbReference>
<organism evidence="2 3">
    <name type="scientific">Paenibacillus selenitireducens</name>
    <dbReference type="NCBI Taxonomy" id="1324314"/>
    <lineage>
        <taxon>Bacteria</taxon>
        <taxon>Bacillati</taxon>
        <taxon>Bacillota</taxon>
        <taxon>Bacilli</taxon>
        <taxon>Bacillales</taxon>
        <taxon>Paenibacillaceae</taxon>
        <taxon>Paenibacillus</taxon>
    </lineage>
</organism>
<dbReference type="PANTHER" id="PTHR33434:SF2">
    <property type="entry name" value="FATTY ACID-BINDING PROTEIN TM_1468"/>
    <property type="match status" value="1"/>
</dbReference>
<dbReference type="SUPFAM" id="SSF82549">
    <property type="entry name" value="DAK1/DegV-like"/>
    <property type="match status" value="1"/>
</dbReference>
<dbReference type="Pfam" id="PF02645">
    <property type="entry name" value="DegV"/>
    <property type="match status" value="1"/>
</dbReference>
<reference evidence="2 3" key="1">
    <citation type="submission" date="2017-01" db="EMBL/GenBank/DDBJ databases">
        <title>Genome analysis of Paenibacillus selenitrireducens ES3-24.</title>
        <authorList>
            <person name="Xu D."/>
            <person name="Yao R."/>
            <person name="Zheng S."/>
        </authorList>
    </citation>
    <scope>NUCLEOTIDE SEQUENCE [LARGE SCALE GENOMIC DNA]</scope>
    <source>
        <strain evidence="2 3">ES3-24</strain>
    </source>
</reference>
<dbReference type="InterPro" id="IPR003797">
    <property type="entry name" value="DegV"/>
</dbReference>
<dbReference type="PROSITE" id="PS51482">
    <property type="entry name" value="DEGV"/>
    <property type="match status" value="1"/>
</dbReference>
<dbReference type="GO" id="GO:0008289">
    <property type="term" value="F:lipid binding"/>
    <property type="evidence" value="ECO:0007669"/>
    <property type="project" value="UniProtKB-KW"/>
</dbReference>
<dbReference type="AlphaFoldDB" id="A0A1T2XN42"/>
<dbReference type="Gene3D" id="3.40.50.10170">
    <property type="match status" value="1"/>
</dbReference>
<dbReference type="RefSeq" id="WP_078497021.1">
    <property type="nucleotide sequence ID" value="NZ_MSZX01000001.1"/>
</dbReference>
<proteinExistence type="predicted"/>
<comment type="caution">
    <text evidence="2">The sequence shown here is derived from an EMBL/GenBank/DDBJ whole genome shotgun (WGS) entry which is preliminary data.</text>
</comment>